<dbReference type="GO" id="GO:0005813">
    <property type="term" value="C:centrosome"/>
    <property type="evidence" value="ECO:0007669"/>
    <property type="project" value="UniProtKB-SubCell"/>
</dbReference>
<dbReference type="Pfam" id="PF00581">
    <property type="entry name" value="Rhodanese"/>
    <property type="match status" value="1"/>
</dbReference>
<dbReference type="GO" id="GO:0015031">
    <property type="term" value="P:protein transport"/>
    <property type="evidence" value="ECO:0007669"/>
    <property type="project" value="UniProtKB-KW"/>
</dbReference>
<dbReference type="CDD" id="cd00158">
    <property type="entry name" value="RHOD"/>
    <property type="match status" value="1"/>
</dbReference>
<dbReference type="InterPro" id="IPR051889">
    <property type="entry name" value="CEP41"/>
</dbReference>
<dbReference type="Gene3D" id="3.40.250.10">
    <property type="entry name" value="Rhodanese-like domain"/>
    <property type="match status" value="1"/>
</dbReference>
<comment type="similarity">
    <text evidence="10">Belongs to the CEP41 family.</text>
</comment>
<dbReference type="SMART" id="SM00450">
    <property type="entry name" value="RHOD"/>
    <property type="match status" value="1"/>
</dbReference>
<evidence type="ECO:0000256" key="10">
    <source>
        <dbReference type="ARBA" id="ARBA00038465"/>
    </source>
</evidence>
<keyword evidence="9" id="KW-0966">Cell projection</keyword>
<evidence type="ECO:0000256" key="11">
    <source>
        <dbReference type="SAM" id="MobiDB-lite"/>
    </source>
</evidence>
<sequence>MPIRQRYRQKSKYKEALQTVKLGFQVIDKEIYDLFSVRKGTQLPDFLLHSILSLVTTHNKMSARNRKSVNPMDKKIPENPKYKHVRSTIDTGASVTKYIEKMEELKRNYNFRKDEIFKRMKVSTFVQLLVQIADLDTVNEDVSKAGDTDLQFDRPDTADQEVANIQKNGAGDSAREASEGETSRSRLEQVVNGLGEIDLETPKPSNKSLPMMGNLCPYLLLDVRERDAYDECHIITAQSYPTAMLARSVNYETKEMLAFKNQQGKIIVLYDDDERLCHRAATTLVQRGYDNLFMLSGGLKVAYKMFPEGLITGTVPQAVLDEVAQPPKSAKSKAQSTARVPATQDSFTPELIDKLCGYLDTSVTDRSTGSRLSTSASSKSGRASSISSASSISTLGRKPFK</sequence>
<dbReference type="Proteomes" id="UP001165740">
    <property type="component" value="Chromosome 4"/>
</dbReference>
<keyword evidence="7" id="KW-0969">Cilium</keyword>
<reference evidence="14" key="1">
    <citation type="submission" date="2025-08" db="UniProtKB">
        <authorList>
            <consortium name="RefSeq"/>
        </authorList>
    </citation>
    <scope>IDENTIFICATION</scope>
</reference>
<dbReference type="PANTHER" id="PTHR44390:SF1">
    <property type="entry name" value="CENTROSOMAL PROTEIN OF 41 KDA"/>
    <property type="match status" value="1"/>
</dbReference>
<dbReference type="InterPro" id="IPR001763">
    <property type="entry name" value="Rhodanese-like_dom"/>
</dbReference>
<feature type="region of interest" description="Disordered" evidence="11">
    <location>
        <begin position="166"/>
        <end position="186"/>
    </location>
</feature>
<dbReference type="PROSITE" id="PS50206">
    <property type="entry name" value="RHODANESE_3"/>
    <property type="match status" value="1"/>
</dbReference>
<dbReference type="AlphaFoldDB" id="A0A9W3A6E0"/>
<keyword evidence="5" id="KW-0970">Cilium biogenesis/degradation</keyword>
<feature type="region of interest" description="Disordered" evidence="11">
    <location>
        <begin position="362"/>
        <end position="401"/>
    </location>
</feature>
<proteinExistence type="inferred from homology"/>
<keyword evidence="3" id="KW-0813">Transport</keyword>
<keyword evidence="13" id="KW-1185">Reference proteome</keyword>
<evidence type="ECO:0000259" key="12">
    <source>
        <dbReference type="PROSITE" id="PS50206"/>
    </source>
</evidence>
<evidence type="ECO:0000256" key="1">
    <source>
        <dbReference type="ARBA" id="ARBA00004120"/>
    </source>
</evidence>
<dbReference type="GeneID" id="106056027"/>
<gene>
    <name evidence="14" type="primary">LOC106056027</name>
</gene>
<name>A0A9W3A6E0_BIOGL</name>
<keyword evidence="6" id="KW-0653">Protein transport</keyword>
<evidence type="ECO:0000256" key="7">
    <source>
        <dbReference type="ARBA" id="ARBA00023069"/>
    </source>
</evidence>
<evidence type="ECO:0000313" key="13">
    <source>
        <dbReference type="Proteomes" id="UP001165740"/>
    </source>
</evidence>
<dbReference type="SUPFAM" id="SSF52821">
    <property type="entry name" value="Rhodanese/Cell cycle control phosphatase"/>
    <property type="match status" value="1"/>
</dbReference>
<keyword evidence="4" id="KW-0963">Cytoplasm</keyword>
<organism evidence="13 14">
    <name type="scientific">Biomphalaria glabrata</name>
    <name type="common">Bloodfluke planorb</name>
    <name type="synonym">Freshwater snail</name>
    <dbReference type="NCBI Taxonomy" id="6526"/>
    <lineage>
        <taxon>Eukaryota</taxon>
        <taxon>Metazoa</taxon>
        <taxon>Spiralia</taxon>
        <taxon>Lophotrochozoa</taxon>
        <taxon>Mollusca</taxon>
        <taxon>Gastropoda</taxon>
        <taxon>Heterobranchia</taxon>
        <taxon>Euthyneura</taxon>
        <taxon>Panpulmonata</taxon>
        <taxon>Hygrophila</taxon>
        <taxon>Lymnaeoidea</taxon>
        <taxon>Planorbidae</taxon>
        <taxon>Biomphalaria</taxon>
    </lineage>
</organism>
<feature type="domain" description="Rhodanese" evidence="12">
    <location>
        <begin position="214"/>
        <end position="311"/>
    </location>
</feature>
<dbReference type="PANTHER" id="PTHR44390">
    <property type="entry name" value="CENTROSOMAL PROTEIN OF 41 KDA"/>
    <property type="match status" value="1"/>
</dbReference>
<keyword evidence="8" id="KW-0206">Cytoskeleton</keyword>
<evidence type="ECO:0000256" key="4">
    <source>
        <dbReference type="ARBA" id="ARBA00022490"/>
    </source>
</evidence>
<comment type="subcellular location">
    <subcellularLocation>
        <location evidence="1">Cytoplasm</location>
        <location evidence="1">Cytoskeleton</location>
        <location evidence="1">Cilium basal body</location>
    </subcellularLocation>
    <subcellularLocation>
        <location evidence="2">Cytoplasm</location>
        <location evidence="2">Cytoskeleton</location>
        <location evidence="2">Microtubule organizing center</location>
        <location evidence="2">Centrosome</location>
    </subcellularLocation>
</comment>
<evidence type="ECO:0000256" key="9">
    <source>
        <dbReference type="ARBA" id="ARBA00023273"/>
    </source>
</evidence>
<evidence type="ECO:0000256" key="5">
    <source>
        <dbReference type="ARBA" id="ARBA00022794"/>
    </source>
</evidence>
<dbReference type="InterPro" id="IPR036873">
    <property type="entry name" value="Rhodanese-like_dom_sf"/>
</dbReference>
<dbReference type="GO" id="GO:0036064">
    <property type="term" value="C:ciliary basal body"/>
    <property type="evidence" value="ECO:0007669"/>
    <property type="project" value="TreeGrafter"/>
</dbReference>
<feature type="compositionally biased region" description="Low complexity" evidence="11">
    <location>
        <begin position="366"/>
        <end position="401"/>
    </location>
</feature>
<evidence type="ECO:0000256" key="2">
    <source>
        <dbReference type="ARBA" id="ARBA00004300"/>
    </source>
</evidence>
<dbReference type="OMA" id="TMCQRGF"/>
<evidence type="ECO:0000256" key="8">
    <source>
        <dbReference type="ARBA" id="ARBA00023212"/>
    </source>
</evidence>
<dbReference type="RefSeq" id="XP_055882740.1">
    <property type="nucleotide sequence ID" value="XM_056026765.1"/>
</dbReference>
<dbReference type="OrthoDB" id="70250at2759"/>
<feature type="compositionally biased region" description="Basic and acidic residues" evidence="11">
    <location>
        <begin position="173"/>
        <end position="186"/>
    </location>
</feature>
<evidence type="ECO:0000313" key="14">
    <source>
        <dbReference type="RefSeq" id="XP_055882740.1"/>
    </source>
</evidence>
<dbReference type="GO" id="GO:0060271">
    <property type="term" value="P:cilium assembly"/>
    <property type="evidence" value="ECO:0007669"/>
    <property type="project" value="TreeGrafter"/>
</dbReference>
<evidence type="ECO:0000256" key="3">
    <source>
        <dbReference type="ARBA" id="ARBA00022448"/>
    </source>
</evidence>
<evidence type="ECO:0000256" key="6">
    <source>
        <dbReference type="ARBA" id="ARBA00022927"/>
    </source>
</evidence>
<accession>A0A9W3A6E0</accession>
<protein>
    <submittedName>
        <fullName evidence="14">Centrosomal protein of 41 kDa-like isoform X1</fullName>
    </submittedName>
</protein>